<dbReference type="AlphaFoldDB" id="A0A660L9N4"/>
<dbReference type="PANTHER" id="PTHR36503">
    <property type="entry name" value="BLR2520 PROTEIN"/>
    <property type="match status" value="1"/>
</dbReference>
<dbReference type="RefSeq" id="WP_121248197.1">
    <property type="nucleotide sequence ID" value="NZ_RBIL01000001.1"/>
</dbReference>
<dbReference type="EMBL" id="RBIL01000001">
    <property type="protein sequence ID" value="RKQ90975.1"/>
    <property type="molecule type" value="Genomic_DNA"/>
</dbReference>
<evidence type="ECO:0000313" key="3">
    <source>
        <dbReference type="Proteomes" id="UP000278962"/>
    </source>
</evidence>
<dbReference type="Proteomes" id="UP000278962">
    <property type="component" value="Unassembled WGS sequence"/>
</dbReference>
<evidence type="ECO:0000259" key="1">
    <source>
        <dbReference type="PROSITE" id="PS51819"/>
    </source>
</evidence>
<reference evidence="2 3" key="1">
    <citation type="submission" date="2018-10" db="EMBL/GenBank/DDBJ databases">
        <title>Genomic Encyclopedia of Archaeal and Bacterial Type Strains, Phase II (KMG-II): from individual species to whole genera.</title>
        <authorList>
            <person name="Goeker M."/>
        </authorList>
    </citation>
    <scope>NUCLEOTIDE SEQUENCE [LARGE SCALE GENOMIC DNA]</scope>
    <source>
        <strain evidence="2 3">DSM 14954</strain>
    </source>
</reference>
<keyword evidence="3" id="KW-1185">Reference proteome</keyword>
<dbReference type="Gene3D" id="3.10.180.10">
    <property type="entry name" value="2,3-Dihydroxybiphenyl 1,2-Dioxygenase, domain 1"/>
    <property type="match status" value="1"/>
</dbReference>
<proteinExistence type="predicted"/>
<dbReference type="InterPro" id="IPR037523">
    <property type="entry name" value="VOC_core"/>
</dbReference>
<accession>A0A660L9N4</accession>
<feature type="domain" description="VOC" evidence="1">
    <location>
        <begin position="2"/>
        <end position="127"/>
    </location>
</feature>
<protein>
    <recommendedName>
        <fullName evidence="1">VOC domain-containing protein</fullName>
    </recommendedName>
</protein>
<dbReference type="SUPFAM" id="SSF54593">
    <property type="entry name" value="Glyoxalase/Bleomycin resistance protein/Dihydroxybiphenyl dioxygenase"/>
    <property type="match status" value="1"/>
</dbReference>
<name>A0A660L9N4_9ACTN</name>
<sequence>MAYAPVVVSLPIADRRASHAFYAEVLQLQAFGAPADDGVPEPLQFALNDGVHLMLIPRGGFGWVIGDRDAAARGQVETVLSLTGDVDAVIERARRAGGEIVTEPARQPWGYTGTFADRDGHLWMVTA</sequence>
<dbReference type="PANTHER" id="PTHR36503:SF1">
    <property type="entry name" value="BLR2520 PROTEIN"/>
    <property type="match status" value="1"/>
</dbReference>
<evidence type="ECO:0000313" key="2">
    <source>
        <dbReference type="EMBL" id="RKQ90975.1"/>
    </source>
</evidence>
<dbReference type="InterPro" id="IPR029068">
    <property type="entry name" value="Glyas_Bleomycin-R_OHBP_Dase"/>
</dbReference>
<dbReference type="Pfam" id="PF00903">
    <property type="entry name" value="Glyoxalase"/>
    <property type="match status" value="1"/>
</dbReference>
<dbReference type="PROSITE" id="PS51819">
    <property type="entry name" value="VOC"/>
    <property type="match status" value="1"/>
</dbReference>
<dbReference type="OrthoDB" id="4265398at2"/>
<organism evidence="2 3">
    <name type="scientific">Solirubrobacter pauli</name>
    <dbReference type="NCBI Taxonomy" id="166793"/>
    <lineage>
        <taxon>Bacteria</taxon>
        <taxon>Bacillati</taxon>
        <taxon>Actinomycetota</taxon>
        <taxon>Thermoleophilia</taxon>
        <taxon>Solirubrobacterales</taxon>
        <taxon>Solirubrobacteraceae</taxon>
        <taxon>Solirubrobacter</taxon>
    </lineage>
</organism>
<comment type="caution">
    <text evidence="2">The sequence shown here is derived from an EMBL/GenBank/DDBJ whole genome shotgun (WGS) entry which is preliminary data.</text>
</comment>
<gene>
    <name evidence="2" type="ORF">C8N24_0791</name>
</gene>
<dbReference type="InterPro" id="IPR004360">
    <property type="entry name" value="Glyas_Fos-R_dOase_dom"/>
</dbReference>